<name>A0A8J7ZAU3_9CYAN</name>
<reference evidence="1" key="1">
    <citation type="submission" date="2019-12" db="EMBL/GenBank/DDBJ databases">
        <title>High-Quality draft genome sequences of three cyanobacteria isolated from the limestone walls of the Old Cathedral of Coimbra.</title>
        <authorList>
            <person name="Tiago I."/>
            <person name="Soares F."/>
            <person name="Portugal A."/>
        </authorList>
    </citation>
    <scope>NUCLEOTIDE SEQUENCE</scope>
    <source>
        <strain evidence="1">A</strain>
    </source>
</reference>
<dbReference type="Pfam" id="PF06999">
    <property type="entry name" value="Suc_Fer-like"/>
    <property type="match status" value="1"/>
</dbReference>
<dbReference type="CDD" id="cd03062">
    <property type="entry name" value="TRX_Fd_Sucrase"/>
    <property type="match status" value="1"/>
</dbReference>
<dbReference type="InterPro" id="IPR009737">
    <property type="entry name" value="Aim32/Apd1-like"/>
</dbReference>
<evidence type="ECO:0000313" key="1">
    <source>
        <dbReference type="EMBL" id="NDJ18585.1"/>
    </source>
</evidence>
<sequence length="370" mass="42715">MTALETLSNCQFCSVVSKTNGEDPIGTAGNHEHWLILEAALPWSEKLMEEPAIKPLITLMKGLILEQQVKLRPIIIAPDREYSRAGYNRVLYYHQPTRLFTQFEKQEYWVPEADTTRLATALLQKIAGHPNELEAFQSYQIDSRHIRELLVCTHGNVDVACSRFGFPIYKTLRDKYALESEGHLRVWRCSHFGGHQFAPTLIDLPQGQYWGHLEPDRLDLLVYRSGELSKLRSCYRGWSGLEKFAQMVEREIWIREGWDWLDYRKAGQILTSDPGGASRYFYKLLKQIPSKRLQFLINQRSHKPNWAEIRIEFSSPDGTDAGAYEARVEVCGEVISALQSGGHAHVSRRQRLKLQPVKQYRISQLRRCDG</sequence>
<evidence type="ECO:0000313" key="2">
    <source>
        <dbReference type="Proteomes" id="UP000646053"/>
    </source>
</evidence>
<dbReference type="PANTHER" id="PTHR31902:SF22">
    <property type="entry name" value="SLL1203 PROTEIN"/>
    <property type="match status" value="1"/>
</dbReference>
<dbReference type="AlphaFoldDB" id="A0A8J7ZAU3"/>
<dbReference type="SUPFAM" id="SSF52833">
    <property type="entry name" value="Thioredoxin-like"/>
    <property type="match status" value="1"/>
</dbReference>
<keyword evidence="2" id="KW-1185">Reference proteome</keyword>
<dbReference type="PANTHER" id="PTHR31902">
    <property type="entry name" value="ACTIN PATCHES DISTAL PROTEIN 1"/>
    <property type="match status" value="1"/>
</dbReference>
<dbReference type="InterPro" id="IPR036249">
    <property type="entry name" value="Thioredoxin-like_sf"/>
</dbReference>
<protein>
    <submittedName>
        <fullName evidence="1">Sucrase ferredoxin</fullName>
    </submittedName>
</protein>
<dbReference type="InterPro" id="IPR010350">
    <property type="entry name" value="Aim32/Apd1-like_bac"/>
</dbReference>
<accession>A0A8J7ZAU3</accession>
<comment type="caution">
    <text evidence="1">The sequence shown here is derived from an EMBL/GenBank/DDBJ whole genome shotgun (WGS) entry which is preliminary data.</text>
</comment>
<dbReference type="Proteomes" id="UP000646053">
    <property type="component" value="Unassembled WGS sequence"/>
</dbReference>
<organism evidence="1 2">
    <name type="scientific">Myxacorys almedinensis A</name>
    <dbReference type="NCBI Taxonomy" id="2690445"/>
    <lineage>
        <taxon>Bacteria</taxon>
        <taxon>Bacillati</taxon>
        <taxon>Cyanobacteriota</taxon>
        <taxon>Cyanophyceae</taxon>
        <taxon>Leptolyngbyales</taxon>
        <taxon>Leptolyngbyaceae</taxon>
        <taxon>Myxacorys</taxon>
        <taxon>Myxacorys almedinensis</taxon>
    </lineage>
</organism>
<dbReference type="PIRSF" id="PIRSF035042">
    <property type="entry name" value="UCP035042_thirdx"/>
    <property type="match status" value="1"/>
</dbReference>
<dbReference type="EMBL" id="WVIE01000017">
    <property type="protein sequence ID" value="NDJ18585.1"/>
    <property type="molecule type" value="Genomic_DNA"/>
</dbReference>
<gene>
    <name evidence="1" type="ORF">GS601_15040</name>
</gene>
<dbReference type="Gene3D" id="3.40.30.10">
    <property type="entry name" value="Glutaredoxin"/>
    <property type="match status" value="1"/>
</dbReference>
<proteinExistence type="predicted"/>
<dbReference type="RefSeq" id="WP_162424107.1">
    <property type="nucleotide sequence ID" value="NZ_WVIE01000017.1"/>
</dbReference>